<evidence type="ECO:0000256" key="1">
    <source>
        <dbReference type="ARBA" id="ARBA00022676"/>
    </source>
</evidence>
<evidence type="ECO:0000256" key="3">
    <source>
        <dbReference type="ARBA" id="ARBA00022723"/>
    </source>
</evidence>
<evidence type="ECO:0000256" key="4">
    <source>
        <dbReference type="SAM" id="Phobius"/>
    </source>
</evidence>
<reference evidence="5" key="1">
    <citation type="submission" date="2020-03" db="EMBL/GenBank/DDBJ databases">
        <title>Spirochaetal bacteria isolated from arthropods constitute a novel genus Entomospira genus novum within the order Spirochaetales.</title>
        <authorList>
            <person name="Grana-Miraglia L."/>
            <person name="Sikutova S."/>
            <person name="Fingerle V."/>
            <person name="Sing A."/>
            <person name="Castillo-Ramirez S."/>
            <person name="Margos G."/>
            <person name="Rudolf I."/>
        </authorList>
    </citation>
    <scope>NUCLEOTIDE SEQUENCE</scope>
    <source>
        <strain evidence="5">BR149</strain>
    </source>
</reference>
<keyword evidence="3" id="KW-0479">Metal-binding</keyword>
<accession>A0A968GGY1</accession>
<feature type="transmembrane region" description="Helical" evidence="4">
    <location>
        <begin position="335"/>
        <end position="354"/>
    </location>
</feature>
<sequence length="358" mass="41464">MRVPIAYAIDDGYAKILLAQLIALYEHANPETIYDLYILNGKLTKSHREAIVGLVAELNAQAQVTFLDVSFAQQQAIPDIAPWGRETNYRGLLPEFLPHIEKILYLDADTFVLGDLSHLMHLDLEGYLFAATADYFATNRNVIELGVQENNFAIEPIVRTFGYINAGVLLMNLAYWRAHQLQAHFISLLNIIKEKKMNALPDQDVLNYLAIKDGVNRIFYLPTTYNTSYTMGTDSLADRQVDMARHGFHHRLFSEIQRNQRDSYVDRTNTLLEIDRMMILHFVSNKPWAHYRFTDRFVPLFKPYADRVGLVLAPRKRPALTPSRVWKKLKPYHKWIYLLFLFNILSVLGLSYLISLLW</sequence>
<keyword evidence="4" id="KW-0812">Transmembrane</keyword>
<evidence type="ECO:0000256" key="2">
    <source>
        <dbReference type="ARBA" id="ARBA00022679"/>
    </source>
</evidence>
<dbReference type="Proteomes" id="UP000778951">
    <property type="component" value="Unassembled WGS sequence"/>
</dbReference>
<dbReference type="InterPro" id="IPR029044">
    <property type="entry name" value="Nucleotide-diphossugar_trans"/>
</dbReference>
<evidence type="ECO:0000313" key="5">
    <source>
        <dbReference type="EMBL" id="NIZ69883.1"/>
    </source>
</evidence>
<dbReference type="SUPFAM" id="SSF53448">
    <property type="entry name" value="Nucleotide-diphospho-sugar transferases"/>
    <property type="match status" value="1"/>
</dbReference>
<dbReference type="InterPro" id="IPR050748">
    <property type="entry name" value="Glycosyltrans_8_dom-fam"/>
</dbReference>
<dbReference type="RefSeq" id="WP_167695955.1">
    <property type="nucleotide sequence ID" value="NZ_CP118181.1"/>
</dbReference>
<dbReference type="GO" id="GO:0016757">
    <property type="term" value="F:glycosyltransferase activity"/>
    <property type="evidence" value="ECO:0007669"/>
    <property type="project" value="UniProtKB-KW"/>
</dbReference>
<keyword evidence="2" id="KW-0808">Transferase</keyword>
<dbReference type="CDD" id="cd04194">
    <property type="entry name" value="GT8_A4GalT_like"/>
    <property type="match status" value="1"/>
</dbReference>
<proteinExistence type="predicted"/>
<organism evidence="5 6">
    <name type="scientific">Entomospira culicis</name>
    <dbReference type="NCBI Taxonomy" id="2719989"/>
    <lineage>
        <taxon>Bacteria</taxon>
        <taxon>Pseudomonadati</taxon>
        <taxon>Spirochaetota</taxon>
        <taxon>Spirochaetia</taxon>
        <taxon>Spirochaetales</taxon>
        <taxon>Spirochaetaceae</taxon>
        <taxon>Entomospira</taxon>
    </lineage>
</organism>
<dbReference type="GO" id="GO:0046872">
    <property type="term" value="F:metal ion binding"/>
    <property type="evidence" value="ECO:0007669"/>
    <property type="project" value="UniProtKB-KW"/>
</dbReference>
<name>A0A968GGY1_9SPIO</name>
<dbReference type="AlphaFoldDB" id="A0A968GGY1"/>
<dbReference type="Pfam" id="PF01501">
    <property type="entry name" value="Glyco_transf_8"/>
    <property type="match status" value="1"/>
</dbReference>
<dbReference type="PANTHER" id="PTHR13778:SF47">
    <property type="entry name" value="LIPOPOLYSACCHARIDE 1,3-GALACTOSYLTRANSFERASE"/>
    <property type="match status" value="1"/>
</dbReference>
<protein>
    <submittedName>
        <fullName evidence="5">Glycosyltransferase family 8 protein</fullName>
    </submittedName>
</protein>
<comment type="caution">
    <text evidence="5">The sequence shown here is derived from an EMBL/GenBank/DDBJ whole genome shotgun (WGS) entry which is preliminary data.</text>
</comment>
<keyword evidence="4" id="KW-1133">Transmembrane helix</keyword>
<dbReference type="InterPro" id="IPR002495">
    <property type="entry name" value="Glyco_trans_8"/>
</dbReference>
<keyword evidence="4" id="KW-0472">Membrane</keyword>
<evidence type="ECO:0000313" key="6">
    <source>
        <dbReference type="Proteomes" id="UP000778951"/>
    </source>
</evidence>
<dbReference type="PANTHER" id="PTHR13778">
    <property type="entry name" value="GLYCOSYLTRANSFERASE 8 DOMAIN-CONTAINING PROTEIN"/>
    <property type="match status" value="1"/>
</dbReference>
<keyword evidence="6" id="KW-1185">Reference proteome</keyword>
<gene>
    <name evidence="5" type="ORF">HCT48_06640</name>
</gene>
<dbReference type="Gene3D" id="3.90.550.10">
    <property type="entry name" value="Spore Coat Polysaccharide Biosynthesis Protein SpsA, Chain A"/>
    <property type="match status" value="1"/>
</dbReference>
<dbReference type="EMBL" id="JAATLM010000001">
    <property type="protein sequence ID" value="NIZ69883.1"/>
    <property type="molecule type" value="Genomic_DNA"/>
</dbReference>
<keyword evidence="1" id="KW-0328">Glycosyltransferase</keyword>